<evidence type="ECO:0000256" key="6">
    <source>
        <dbReference type="PROSITE-ProRule" id="PRU00169"/>
    </source>
</evidence>
<dbReference type="Gene3D" id="1.10.8.60">
    <property type="match status" value="1"/>
</dbReference>
<keyword evidence="4" id="KW-0238">DNA-binding</keyword>
<proteinExistence type="predicted"/>
<reference evidence="10" key="1">
    <citation type="submission" date="2012-11" db="EMBL/GenBank/DDBJ databases">
        <authorList>
            <person name="Singh A."/>
            <person name="Pinnaka A.K."/>
            <person name="Vaidya B."/>
        </authorList>
    </citation>
    <scope>NUCLEOTIDE SEQUENCE [LARGE SCALE GENOMIC DNA]</scope>
    <source>
        <strain evidence="10">AK23</strain>
    </source>
</reference>
<dbReference type="InterPro" id="IPR025944">
    <property type="entry name" value="Sigma_54_int_dom_CS"/>
</dbReference>
<keyword evidence="6" id="KW-0597">Phosphoprotein</keyword>
<dbReference type="SUPFAM" id="SSF52540">
    <property type="entry name" value="P-loop containing nucleoside triphosphate hydrolases"/>
    <property type="match status" value="1"/>
</dbReference>
<dbReference type="STRING" id="1229521.D791_03779"/>
<dbReference type="InterPro" id="IPR009057">
    <property type="entry name" value="Homeodomain-like_sf"/>
</dbReference>
<dbReference type="InterPro" id="IPR011006">
    <property type="entry name" value="CheY-like_superfamily"/>
</dbReference>
<feature type="domain" description="Sigma-54 factor interaction" evidence="7">
    <location>
        <begin position="130"/>
        <end position="358"/>
    </location>
</feature>
<evidence type="ECO:0000259" key="8">
    <source>
        <dbReference type="PROSITE" id="PS50110"/>
    </source>
</evidence>
<evidence type="ECO:0000256" key="3">
    <source>
        <dbReference type="ARBA" id="ARBA00023015"/>
    </source>
</evidence>
<dbReference type="PANTHER" id="PTHR32071">
    <property type="entry name" value="TRANSCRIPTIONAL REGULATORY PROTEIN"/>
    <property type="match status" value="1"/>
</dbReference>
<dbReference type="GO" id="GO:0006355">
    <property type="term" value="P:regulation of DNA-templated transcription"/>
    <property type="evidence" value="ECO:0007669"/>
    <property type="project" value="InterPro"/>
</dbReference>
<dbReference type="RefSeq" id="WP_036514271.1">
    <property type="nucleotide sequence ID" value="NZ_AONB01000027.1"/>
</dbReference>
<dbReference type="InterPro" id="IPR058031">
    <property type="entry name" value="AAA_lid_NorR"/>
</dbReference>
<dbReference type="SUPFAM" id="SSF46689">
    <property type="entry name" value="Homeodomain-like"/>
    <property type="match status" value="1"/>
</dbReference>
<dbReference type="GO" id="GO:0005524">
    <property type="term" value="F:ATP binding"/>
    <property type="evidence" value="ECO:0007669"/>
    <property type="project" value="UniProtKB-KW"/>
</dbReference>
<keyword evidence="5" id="KW-0804">Transcription</keyword>
<dbReference type="InterPro" id="IPR001789">
    <property type="entry name" value="Sig_transdc_resp-reg_receiver"/>
</dbReference>
<keyword evidence="10" id="KW-1185">Reference proteome</keyword>
<dbReference type="Pfam" id="PF25601">
    <property type="entry name" value="AAA_lid_14"/>
    <property type="match status" value="1"/>
</dbReference>
<dbReference type="Gene3D" id="3.40.50.2300">
    <property type="match status" value="1"/>
</dbReference>
<keyword evidence="3" id="KW-0805">Transcription regulation</keyword>
<dbReference type="PANTHER" id="PTHR32071:SF117">
    <property type="entry name" value="PTS-DEPENDENT DIHYDROXYACETONE KINASE OPERON REGULATORY PROTEIN-RELATED"/>
    <property type="match status" value="1"/>
</dbReference>
<dbReference type="CDD" id="cd00156">
    <property type="entry name" value="REC"/>
    <property type="match status" value="1"/>
</dbReference>
<dbReference type="PROSITE" id="PS50110">
    <property type="entry name" value="RESPONSE_REGULATORY"/>
    <property type="match status" value="1"/>
</dbReference>
<dbReference type="InterPro" id="IPR025943">
    <property type="entry name" value="Sigma_54_int_dom_ATP-bd_2"/>
</dbReference>
<dbReference type="InterPro" id="IPR003593">
    <property type="entry name" value="AAA+_ATPase"/>
</dbReference>
<dbReference type="Proteomes" id="UP000019464">
    <property type="component" value="Unassembled WGS sequence"/>
</dbReference>
<evidence type="ECO:0000259" key="7">
    <source>
        <dbReference type="PROSITE" id="PS50045"/>
    </source>
</evidence>
<name>W9UZH7_9GAMM</name>
<keyword evidence="2" id="KW-0067">ATP-binding</keyword>
<evidence type="ECO:0000256" key="2">
    <source>
        <dbReference type="ARBA" id="ARBA00022840"/>
    </source>
</evidence>
<accession>W9UZH7</accession>
<dbReference type="GO" id="GO:0000160">
    <property type="term" value="P:phosphorelay signal transduction system"/>
    <property type="evidence" value="ECO:0007669"/>
    <property type="project" value="InterPro"/>
</dbReference>
<dbReference type="PATRIC" id="fig|1229521.3.peg.3807"/>
<feature type="domain" description="Response regulatory" evidence="8">
    <location>
        <begin position="3"/>
        <end position="113"/>
    </location>
</feature>
<dbReference type="GO" id="GO:0003677">
    <property type="term" value="F:DNA binding"/>
    <property type="evidence" value="ECO:0007669"/>
    <property type="project" value="UniProtKB-KW"/>
</dbReference>
<dbReference type="PROSITE" id="PS00688">
    <property type="entry name" value="SIGMA54_INTERACT_3"/>
    <property type="match status" value="1"/>
</dbReference>
<dbReference type="AlphaFoldDB" id="W9UZH7"/>
<keyword evidence="1" id="KW-0547">Nucleotide-binding</keyword>
<dbReference type="Gene3D" id="3.40.50.300">
    <property type="entry name" value="P-loop containing nucleotide triphosphate hydrolases"/>
    <property type="match status" value="1"/>
</dbReference>
<dbReference type="PROSITE" id="PS00676">
    <property type="entry name" value="SIGMA54_INTERACT_2"/>
    <property type="match status" value="1"/>
</dbReference>
<gene>
    <name evidence="9" type="primary">zraR_6</name>
    <name evidence="9" type="ORF">D791_03779</name>
</gene>
<dbReference type="PROSITE" id="PS50045">
    <property type="entry name" value="SIGMA54_INTERACT_4"/>
    <property type="match status" value="1"/>
</dbReference>
<dbReference type="InterPro" id="IPR002078">
    <property type="entry name" value="Sigma_54_int"/>
</dbReference>
<dbReference type="InterPro" id="IPR027417">
    <property type="entry name" value="P-loop_NTPase"/>
</dbReference>
<evidence type="ECO:0000313" key="10">
    <source>
        <dbReference type="Proteomes" id="UP000019464"/>
    </source>
</evidence>
<evidence type="ECO:0000256" key="5">
    <source>
        <dbReference type="ARBA" id="ARBA00023163"/>
    </source>
</evidence>
<dbReference type="Pfam" id="PF00072">
    <property type="entry name" value="Response_reg"/>
    <property type="match status" value="1"/>
</dbReference>
<dbReference type="Pfam" id="PF00158">
    <property type="entry name" value="Sigma54_activat"/>
    <property type="match status" value="1"/>
</dbReference>
<dbReference type="CDD" id="cd00009">
    <property type="entry name" value="AAA"/>
    <property type="match status" value="1"/>
</dbReference>
<dbReference type="SMART" id="SM00382">
    <property type="entry name" value="AAA"/>
    <property type="match status" value="1"/>
</dbReference>
<dbReference type="FunFam" id="3.40.50.300:FF:000006">
    <property type="entry name" value="DNA-binding transcriptional regulator NtrC"/>
    <property type="match status" value="1"/>
</dbReference>
<feature type="modified residue" description="4-aspartylphosphate" evidence="6">
    <location>
        <position position="52"/>
    </location>
</feature>
<sequence>MSRILIVEDEQVIREALKRLLVKHQYSTDCASNVNDAETLMHAHAYDLIISDLRLPGRAGTDLIGNFANIPVLIMTSYASMRSAIDAMKLGAVDYVAKPFDHDEMLNTISKLIRTEPVLDDTLGVESDLITGECDAVVELRKRINKVAQTDATVLILGESGTGKELAARSIHQKSQRSSAPMISVNCAAIPDSLIESELFGHEKGAFTGADTCRSGLIEAADKGTLFLDEIGELPLEAQARLLRFLQEGEIRRVGAVHARKVNVRLIAATHRDLKAMASEGRFREDLYYRLYVMELNMPALRERGDDIVELARIFLSEQNRKHNAKLEFSAASLQAIKAHLWPGNVRELQNAIERAVILAEGPLITPDILGLKISAAHTTPPADPIQTQKSLHEPKPDLSLDDYFQRYVLENQDSMNETDLAKNLGISRKCLWERRQKLGIPRKPKKESLS</sequence>
<dbReference type="SMART" id="SM00448">
    <property type="entry name" value="REC"/>
    <property type="match status" value="1"/>
</dbReference>
<dbReference type="OrthoDB" id="9804019at2"/>
<comment type="caution">
    <text evidence="9">The sequence shown here is derived from an EMBL/GenBank/DDBJ whole genome shotgun (WGS) entry which is preliminary data.</text>
</comment>
<evidence type="ECO:0000256" key="4">
    <source>
        <dbReference type="ARBA" id="ARBA00023125"/>
    </source>
</evidence>
<reference evidence="9 10" key="2">
    <citation type="journal article" date="2015" name="Syst. Appl. Microbiol.">
        <title>Nitrincola nitratireducens sp. nov. isolated from a haloalkaline crater lake.</title>
        <authorList>
            <person name="Singh A."/>
            <person name="Vaidya B."/>
            <person name="Tanuku N.R."/>
            <person name="Pinnaka A.K."/>
        </authorList>
    </citation>
    <scope>NUCLEOTIDE SEQUENCE [LARGE SCALE GENOMIC DNA]</scope>
    <source>
        <strain evidence="9 10">AK23</strain>
    </source>
</reference>
<evidence type="ECO:0000256" key="1">
    <source>
        <dbReference type="ARBA" id="ARBA00022741"/>
    </source>
</evidence>
<evidence type="ECO:0000313" key="9">
    <source>
        <dbReference type="EMBL" id="EXJ09297.1"/>
    </source>
</evidence>
<organism evidence="9 10">
    <name type="scientific">Nitrincola nitratireducens</name>
    <dbReference type="NCBI Taxonomy" id="1229521"/>
    <lineage>
        <taxon>Bacteria</taxon>
        <taxon>Pseudomonadati</taxon>
        <taxon>Pseudomonadota</taxon>
        <taxon>Gammaproteobacteria</taxon>
        <taxon>Oceanospirillales</taxon>
        <taxon>Oceanospirillaceae</taxon>
        <taxon>Nitrincola</taxon>
    </lineage>
</organism>
<dbReference type="SUPFAM" id="SSF52172">
    <property type="entry name" value="CheY-like"/>
    <property type="match status" value="1"/>
</dbReference>
<protein>
    <submittedName>
        <fullName evidence="9">Transcriptional regulatory protein ZraR</fullName>
    </submittedName>
</protein>
<dbReference type="EMBL" id="AONB01000027">
    <property type="protein sequence ID" value="EXJ09297.1"/>
    <property type="molecule type" value="Genomic_DNA"/>
</dbReference>